<proteinExistence type="predicted"/>
<sequence>MINQSLPVLILGLILGIKHAFDADHILAVSTLATKHNNPFKAALIGAFWGLGHTITLLLTGFLILFFKIAIPPKISLTMELLVGGMLIVLGMATILNKKITYHNHKHKHDDKNHAHIHDEDNKLHDHIHKKSFLVGVIHGLAGSGGLMLLVLSTINSVTVGLYYILIFGIGSTGAMTSISLLLSLPYLLAFQKFPNLFQYINKIAGMLSVIFGLVLIYEIIMLGKLIF</sequence>
<protein>
    <recommendedName>
        <fullName evidence="2">Urease accessory protein UreH-like transmembrane domain-containing protein</fullName>
    </recommendedName>
</protein>
<keyword evidence="1" id="KW-1133">Transmembrane helix</keyword>
<keyword evidence="1" id="KW-0472">Membrane</keyword>
<dbReference type="PANTHER" id="PTHR33876:SF4">
    <property type="entry name" value="CHLOROPLAST PROTEIN FOR GROWTH AND FERTILITY 2"/>
    <property type="match status" value="1"/>
</dbReference>
<reference evidence="3 4" key="1">
    <citation type="journal article" date="2016" name="Nat. Commun.">
        <title>Thousands of microbial genomes shed light on interconnected biogeochemical processes in an aquifer system.</title>
        <authorList>
            <person name="Anantharaman K."/>
            <person name="Brown C.T."/>
            <person name="Hug L.A."/>
            <person name="Sharon I."/>
            <person name="Castelle C.J."/>
            <person name="Probst A.J."/>
            <person name="Thomas B.C."/>
            <person name="Singh A."/>
            <person name="Wilkins M.J."/>
            <person name="Karaoz U."/>
            <person name="Brodie E.L."/>
            <person name="Williams K.H."/>
            <person name="Hubbard S.S."/>
            <person name="Banfield J.F."/>
        </authorList>
    </citation>
    <scope>NUCLEOTIDE SEQUENCE [LARGE SCALE GENOMIC DNA]</scope>
</reference>
<dbReference type="Proteomes" id="UP000177396">
    <property type="component" value="Unassembled WGS sequence"/>
</dbReference>
<feature type="transmembrane region" description="Helical" evidence="1">
    <location>
        <begin position="44"/>
        <end position="67"/>
    </location>
</feature>
<accession>A0A1F5YLY4</accession>
<keyword evidence="1" id="KW-0812">Transmembrane</keyword>
<dbReference type="Pfam" id="PF13386">
    <property type="entry name" value="DsbD_2"/>
    <property type="match status" value="1"/>
</dbReference>
<evidence type="ECO:0000256" key="1">
    <source>
        <dbReference type="SAM" id="Phobius"/>
    </source>
</evidence>
<feature type="transmembrane region" description="Helical" evidence="1">
    <location>
        <begin position="79"/>
        <end position="96"/>
    </location>
</feature>
<gene>
    <name evidence="3" type="ORF">A2153_06120</name>
</gene>
<dbReference type="PANTHER" id="PTHR33876">
    <property type="entry name" value="UNNAMED PRODUCT"/>
    <property type="match status" value="1"/>
</dbReference>
<dbReference type="InterPro" id="IPR052776">
    <property type="entry name" value="Chloro_ReproSupport/MetalTrans"/>
</dbReference>
<feature type="domain" description="Urease accessory protein UreH-like transmembrane" evidence="2">
    <location>
        <begin position="76"/>
        <end position="214"/>
    </location>
</feature>
<feature type="transmembrane region" description="Helical" evidence="1">
    <location>
        <begin position="200"/>
        <end position="221"/>
    </location>
</feature>
<feature type="transmembrane region" description="Helical" evidence="1">
    <location>
        <begin position="133"/>
        <end position="155"/>
    </location>
</feature>
<dbReference type="SUPFAM" id="SSF103473">
    <property type="entry name" value="MFS general substrate transporter"/>
    <property type="match status" value="1"/>
</dbReference>
<dbReference type="InterPro" id="IPR039447">
    <property type="entry name" value="UreH-like_TM_dom"/>
</dbReference>
<evidence type="ECO:0000313" key="3">
    <source>
        <dbReference type="EMBL" id="OGG00892.1"/>
    </source>
</evidence>
<name>A0A1F5YLY4_9BACT</name>
<dbReference type="AlphaFoldDB" id="A0A1F5YLY4"/>
<feature type="transmembrane region" description="Helical" evidence="1">
    <location>
        <begin position="162"/>
        <end position="188"/>
    </location>
</feature>
<evidence type="ECO:0000313" key="4">
    <source>
        <dbReference type="Proteomes" id="UP000177396"/>
    </source>
</evidence>
<comment type="caution">
    <text evidence="3">The sequence shown here is derived from an EMBL/GenBank/DDBJ whole genome shotgun (WGS) entry which is preliminary data.</text>
</comment>
<evidence type="ECO:0000259" key="2">
    <source>
        <dbReference type="Pfam" id="PF13386"/>
    </source>
</evidence>
<dbReference type="InterPro" id="IPR036259">
    <property type="entry name" value="MFS_trans_sf"/>
</dbReference>
<dbReference type="EMBL" id="MFJB01000008">
    <property type="protein sequence ID" value="OGG00892.1"/>
    <property type="molecule type" value="Genomic_DNA"/>
</dbReference>
<organism evidence="3 4">
    <name type="scientific">Candidatus Gottesmanbacteria bacterium RBG_16_38_7b</name>
    <dbReference type="NCBI Taxonomy" id="1798372"/>
    <lineage>
        <taxon>Bacteria</taxon>
        <taxon>Candidatus Gottesmaniibacteriota</taxon>
    </lineage>
</organism>